<dbReference type="Proteomes" id="UP000186228">
    <property type="component" value="Unassembled WGS sequence"/>
</dbReference>
<dbReference type="RefSeq" id="WP_075857055.1">
    <property type="nucleotide sequence ID" value="NZ_FMAC01000021.1"/>
</dbReference>
<keyword evidence="2" id="KW-1185">Reference proteome</keyword>
<dbReference type="EMBL" id="FMAC01000021">
    <property type="protein sequence ID" value="SCB39934.1"/>
    <property type="molecule type" value="Genomic_DNA"/>
</dbReference>
<reference evidence="2" key="1">
    <citation type="submission" date="2016-08" db="EMBL/GenBank/DDBJ databases">
        <authorList>
            <person name="Varghese N."/>
            <person name="Submissions Spin"/>
        </authorList>
    </citation>
    <scope>NUCLEOTIDE SEQUENCE [LARGE SCALE GENOMIC DNA]</scope>
    <source>
        <strain evidence="2">CCBAU 57015</strain>
    </source>
</reference>
<dbReference type="AlphaFoldDB" id="A0A1C3WJN0"/>
<organism evidence="1 2">
    <name type="scientific">Rhizobium hainanense</name>
    <dbReference type="NCBI Taxonomy" id="52131"/>
    <lineage>
        <taxon>Bacteria</taxon>
        <taxon>Pseudomonadati</taxon>
        <taxon>Pseudomonadota</taxon>
        <taxon>Alphaproteobacteria</taxon>
        <taxon>Hyphomicrobiales</taxon>
        <taxon>Rhizobiaceae</taxon>
        <taxon>Rhizobium/Agrobacterium group</taxon>
        <taxon>Rhizobium</taxon>
    </lineage>
</organism>
<proteinExistence type="predicted"/>
<gene>
    <name evidence="1" type="ORF">GA0061100_12126</name>
</gene>
<name>A0A1C3WJN0_9HYPH</name>
<evidence type="ECO:0000313" key="1">
    <source>
        <dbReference type="EMBL" id="SCB39934.1"/>
    </source>
</evidence>
<protein>
    <submittedName>
        <fullName evidence="1">Uncharacterized protein</fullName>
    </submittedName>
</protein>
<accession>A0A1C3WJN0</accession>
<evidence type="ECO:0000313" key="2">
    <source>
        <dbReference type="Proteomes" id="UP000186228"/>
    </source>
</evidence>
<dbReference type="OrthoDB" id="9977515at2"/>
<sequence length="70" mass="7753">MSKYGRLSGDELSLTIDRTLVVIEGERLIISKQVASAVEFLHSVGHRQLADTHLPSPAMREPHLGAMEEK</sequence>